<name>A0A2G8KKX8_STIJA</name>
<protein>
    <submittedName>
        <fullName evidence="3">Translationally-controlled tumor protein</fullName>
    </submittedName>
</protein>
<keyword evidence="4" id="KW-1185">Reference proteome</keyword>
<evidence type="ECO:0000259" key="2">
    <source>
        <dbReference type="PROSITE" id="PS51797"/>
    </source>
</evidence>
<evidence type="ECO:0000313" key="3">
    <source>
        <dbReference type="EMBL" id="PIK48625.1"/>
    </source>
</evidence>
<dbReference type="AlphaFoldDB" id="A0A2G8KKX8"/>
<dbReference type="Pfam" id="PF00838">
    <property type="entry name" value="TCTP"/>
    <property type="match status" value="1"/>
</dbReference>
<sequence length="180" mass="20267">MIAQFSGYSYQRCQLNTGFDRNTPSSVFLRPVNSSFTAVISAADLLLLHPTKMLIYKDMLTNEELFSDSYPMKLVDDLYYRVTGKLTSESTDVDESVYGGNASAEGGGEDFESNVKKGVNIVLAHDLKEIEGLDRKAYITLFKEYAGKLNEHYKKNLPDKVAEFQDKFQTFERGEEAVEG</sequence>
<dbReference type="GO" id="GO:0005737">
    <property type="term" value="C:cytoplasm"/>
    <property type="evidence" value="ECO:0007669"/>
    <property type="project" value="TreeGrafter"/>
</dbReference>
<dbReference type="EMBL" id="MRZV01000511">
    <property type="protein sequence ID" value="PIK48625.1"/>
    <property type="molecule type" value="Genomic_DNA"/>
</dbReference>
<evidence type="ECO:0000256" key="1">
    <source>
        <dbReference type="PROSITE-ProRule" id="PRU01133"/>
    </source>
</evidence>
<reference evidence="3 4" key="1">
    <citation type="journal article" date="2017" name="PLoS Biol.">
        <title>The sea cucumber genome provides insights into morphological evolution and visceral regeneration.</title>
        <authorList>
            <person name="Zhang X."/>
            <person name="Sun L."/>
            <person name="Yuan J."/>
            <person name="Sun Y."/>
            <person name="Gao Y."/>
            <person name="Zhang L."/>
            <person name="Li S."/>
            <person name="Dai H."/>
            <person name="Hamel J.F."/>
            <person name="Liu C."/>
            <person name="Yu Y."/>
            <person name="Liu S."/>
            <person name="Lin W."/>
            <person name="Guo K."/>
            <person name="Jin S."/>
            <person name="Xu P."/>
            <person name="Storey K.B."/>
            <person name="Huan P."/>
            <person name="Zhang T."/>
            <person name="Zhou Y."/>
            <person name="Zhang J."/>
            <person name="Lin C."/>
            <person name="Li X."/>
            <person name="Xing L."/>
            <person name="Huo D."/>
            <person name="Sun M."/>
            <person name="Wang L."/>
            <person name="Mercier A."/>
            <person name="Li F."/>
            <person name="Yang H."/>
            <person name="Xiang J."/>
        </authorList>
    </citation>
    <scope>NUCLEOTIDE SEQUENCE [LARGE SCALE GENOMIC DNA]</scope>
    <source>
        <strain evidence="3">Shaxun</strain>
        <tissue evidence="3">Muscle</tissue>
    </source>
</reference>
<dbReference type="InterPro" id="IPR018105">
    <property type="entry name" value="Translational_control_tumour_p"/>
</dbReference>
<dbReference type="Gene3D" id="2.170.150.10">
    <property type="entry name" value="Metal Binding Protein, Guanine Nucleotide Exchange Factor, Chain A"/>
    <property type="match status" value="1"/>
</dbReference>
<dbReference type="InterPro" id="IPR011057">
    <property type="entry name" value="Mss4-like_sf"/>
</dbReference>
<comment type="similarity">
    <text evidence="1">Belongs to the TCTP family.</text>
</comment>
<dbReference type="PANTHER" id="PTHR11991">
    <property type="entry name" value="TRANSLATIONALLY CONTROLLED TUMOR PROTEIN-RELATED"/>
    <property type="match status" value="1"/>
</dbReference>
<dbReference type="PRINTS" id="PR01653">
    <property type="entry name" value="TCTPROTEIN"/>
</dbReference>
<dbReference type="InterPro" id="IPR011323">
    <property type="entry name" value="Mss4/transl-control_tumour"/>
</dbReference>
<feature type="domain" description="TCTP" evidence="2">
    <location>
        <begin position="53"/>
        <end position="180"/>
    </location>
</feature>
<dbReference type="PANTHER" id="PTHR11991:SF0">
    <property type="entry name" value="TRANSLATIONALLY-CONTROLLED TUMOR PROTEIN"/>
    <property type="match status" value="1"/>
</dbReference>
<dbReference type="GO" id="GO:0005509">
    <property type="term" value="F:calcium ion binding"/>
    <property type="evidence" value="ECO:0007669"/>
    <property type="project" value="TreeGrafter"/>
</dbReference>
<organism evidence="3 4">
    <name type="scientific">Stichopus japonicus</name>
    <name type="common">Sea cucumber</name>
    <dbReference type="NCBI Taxonomy" id="307972"/>
    <lineage>
        <taxon>Eukaryota</taxon>
        <taxon>Metazoa</taxon>
        <taxon>Echinodermata</taxon>
        <taxon>Eleutherozoa</taxon>
        <taxon>Echinozoa</taxon>
        <taxon>Holothuroidea</taxon>
        <taxon>Aspidochirotacea</taxon>
        <taxon>Aspidochirotida</taxon>
        <taxon>Stichopodidae</taxon>
        <taxon>Apostichopus</taxon>
    </lineage>
</organism>
<dbReference type="Proteomes" id="UP000230750">
    <property type="component" value="Unassembled WGS sequence"/>
</dbReference>
<evidence type="ECO:0000313" key="4">
    <source>
        <dbReference type="Proteomes" id="UP000230750"/>
    </source>
</evidence>
<accession>A0A2G8KKX8</accession>
<dbReference type="PROSITE" id="PS51797">
    <property type="entry name" value="TCTP_3"/>
    <property type="match status" value="1"/>
</dbReference>
<dbReference type="STRING" id="307972.A0A2G8KKX8"/>
<dbReference type="SUPFAM" id="SSF51316">
    <property type="entry name" value="Mss4-like"/>
    <property type="match status" value="1"/>
</dbReference>
<proteinExistence type="inferred from homology"/>
<comment type="caution">
    <text evidence="3">The sequence shown here is derived from an EMBL/GenBank/DDBJ whole genome shotgun (WGS) entry which is preliminary data.</text>
</comment>
<dbReference type="OrthoDB" id="10248936at2759"/>
<dbReference type="InterPro" id="IPR034737">
    <property type="entry name" value="TCTP"/>
</dbReference>
<gene>
    <name evidence="3" type="ORF">BSL78_14501</name>
</gene>